<organism evidence="1 2">
    <name type="scientific">Paraburkholderia sabiae</name>
    <dbReference type="NCBI Taxonomy" id="273251"/>
    <lineage>
        <taxon>Bacteria</taxon>
        <taxon>Pseudomonadati</taxon>
        <taxon>Pseudomonadota</taxon>
        <taxon>Betaproteobacteria</taxon>
        <taxon>Burkholderiales</taxon>
        <taxon>Burkholderiaceae</taxon>
        <taxon>Paraburkholderia</taxon>
    </lineage>
</organism>
<reference evidence="1 2" key="1">
    <citation type="submission" date="2024-01" db="EMBL/GenBank/DDBJ databases">
        <title>The diversity of rhizobia nodulating Mimosa spp. in eleven states of Brazil covering several biomes is determined by host plant, location, and edaphic factors.</title>
        <authorList>
            <person name="Rouws L."/>
            <person name="Barauna A."/>
            <person name="Beukes C."/>
            <person name="De Faria S.M."/>
            <person name="Gross E."/>
            <person name="Dos Reis Junior F.B."/>
            <person name="Simon M."/>
            <person name="Maluk M."/>
            <person name="Odee D.W."/>
            <person name="Kenicer G."/>
            <person name="Young J.P.W."/>
            <person name="Reis V.M."/>
            <person name="Zilli J."/>
            <person name="James E.K."/>
        </authorList>
    </citation>
    <scope>NUCLEOTIDE SEQUENCE [LARGE SCALE GENOMIC DNA]</scope>
    <source>
        <strain evidence="1 2">JPY77</strain>
    </source>
</reference>
<dbReference type="InterPro" id="IPR049723">
    <property type="entry name" value="BPSL0761-like"/>
</dbReference>
<dbReference type="Proteomes" id="UP001494588">
    <property type="component" value="Unassembled WGS sequence"/>
</dbReference>
<dbReference type="EMBL" id="JAZHGC010000041">
    <property type="protein sequence ID" value="MEM5290858.1"/>
    <property type="molecule type" value="Genomic_DNA"/>
</dbReference>
<accession>A0ABU9QNT5</accession>
<sequence length="102" mass="11100">MTTPAERTRAVRGTRQFLETLASHTDQLNHLLVRTLAIQLLRHFPSDADLALSSSSLPTLWGTMHGGCSQASTSAVAPDVPKVADDRVRKRTMRGADNETTS</sequence>
<evidence type="ECO:0000313" key="1">
    <source>
        <dbReference type="EMBL" id="MEM5290858.1"/>
    </source>
</evidence>
<evidence type="ECO:0000313" key="2">
    <source>
        <dbReference type="Proteomes" id="UP001494588"/>
    </source>
</evidence>
<protein>
    <submittedName>
        <fullName evidence="1">BPSL0761 family protein</fullName>
    </submittedName>
</protein>
<dbReference type="NCBIfam" id="NF041728">
    <property type="entry name" value="BPSL0761_fam"/>
    <property type="match status" value="1"/>
</dbReference>
<dbReference type="RefSeq" id="WP_290468214.1">
    <property type="nucleotide sequence ID" value="NZ_CAJHCS010000036.1"/>
</dbReference>
<gene>
    <name evidence="1" type="ORF">V4C55_34575</name>
</gene>
<proteinExistence type="predicted"/>
<keyword evidence="2" id="KW-1185">Reference proteome</keyword>
<comment type="caution">
    <text evidence="1">The sequence shown here is derived from an EMBL/GenBank/DDBJ whole genome shotgun (WGS) entry which is preliminary data.</text>
</comment>
<name>A0ABU9QNT5_9BURK</name>